<evidence type="ECO:0008006" key="3">
    <source>
        <dbReference type="Google" id="ProtNLM"/>
    </source>
</evidence>
<dbReference type="OrthoDB" id="2323347at2"/>
<dbReference type="PATRIC" id="fig|396268.3.peg.607"/>
<gene>
    <name evidence="1" type="ORF">IV45_GL000599</name>
</gene>
<dbReference type="InterPro" id="IPR021321">
    <property type="entry name" value="DUF2922"/>
</dbReference>
<proteinExistence type="predicted"/>
<dbReference type="Proteomes" id="UP000050934">
    <property type="component" value="Unassembled WGS sequence"/>
</dbReference>
<evidence type="ECO:0000313" key="1">
    <source>
        <dbReference type="EMBL" id="KRN58156.1"/>
    </source>
</evidence>
<reference evidence="1 2" key="1">
    <citation type="journal article" date="2015" name="Genome Announc.">
        <title>Expanding the biotechnology potential of lactobacilli through comparative genomics of 213 strains and associated genera.</title>
        <authorList>
            <person name="Sun Z."/>
            <person name="Harris H.M."/>
            <person name="McCann A."/>
            <person name="Guo C."/>
            <person name="Argimon S."/>
            <person name="Zhang W."/>
            <person name="Yang X."/>
            <person name="Jeffery I.B."/>
            <person name="Cooney J.C."/>
            <person name="Kagawa T.F."/>
            <person name="Liu W."/>
            <person name="Song Y."/>
            <person name="Salvetti E."/>
            <person name="Wrobel A."/>
            <person name="Rasinkangas P."/>
            <person name="Parkhill J."/>
            <person name="Rea M.C."/>
            <person name="O'Sullivan O."/>
            <person name="Ritari J."/>
            <person name="Douillard F.P."/>
            <person name="Paul Ross R."/>
            <person name="Yang R."/>
            <person name="Briner A.E."/>
            <person name="Felis G.E."/>
            <person name="de Vos W.M."/>
            <person name="Barrangou R."/>
            <person name="Klaenhammer T.R."/>
            <person name="Caufield P.W."/>
            <person name="Cui Y."/>
            <person name="Zhang H."/>
            <person name="O'Toole P.W."/>
        </authorList>
    </citation>
    <scope>NUCLEOTIDE SEQUENCE [LARGE SCALE GENOMIC DNA]</scope>
    <source>
        <strain evidence="1 2">DSM 17896</strain>
    </source>
</reference>
<accession>A0A0R2I7A1</accession>
<dbReference type="AlphaFoldDB" id="A0A0R2I7A1"/>
<keyword evidence="2" id="KW-1185">Reference proteome</keyword>
<dbReference type="RefSeq" id="WP_057741314.1">
    <property type="nucleotide sequence ID" value="NZ_JQBW01000010.1"/>
</dbReference>
<dbReference type="Pfam" id="PF11148">
    <property type="entry name" value="DUF2922"/>
    <property type="match status" value="1"/>
</dbReference>
<protein>
    <recommendedName>
        <fullName evidence="3">DUF2922 domain-containing protein</fullName>
    </recommendedName>
</protein>
<comment type="caution">
    <text evidence="1">The sequence shown here is derived from an EMBL/GenBank/DDBJ whole genome shotgun (WGS) entry which is preliminary data.</text>
</comment>
<evidence type="ECO:0000313" key="2">
    <source>
        <dbReference type="Proteomes" id="UP000050934"/>
    </source>
</evidence>
<sequence>MKTLSLIYKGSLGKTHTLRLKYAKDGLDAKEVRQAMTDLATANVFKKDNEDLFVVPVCAKYITTTEKTIFDDRKGKSEAK</sequence>
<organism evidence="1 2">
    <name type="scientific">Limosilactobacillus secaliphilus</name>
    <dbReference type="NCBI Taxonomy" id="396268"/>
    <lineage>
        <taxon>Bacteria</taxon>
        <taxon>Bacillati</taxon>
        <taxon>Bacillota</taxon>
        <taxon>Bacilli</taxon>
        <taxon>Lactobacillales</taxon>
        <taxon>Lactobacillaceae</taxon>
        <taxon>Limosilactobacillus</taxon>
    </lineage>
</organism>
<name>A0A0R2I7A1_9LACO</name>
<dbReference type="EMBL" id="JQBW01000010">
    <property type="protein sequence ID" value="KRN58156.1"/>
    <property type="molecule type" value="Genomic_DNA"/>
</dbReference>
<dbReference type="STRING" id="396268.IV45_GL000599"/>